<evidence type="ECO:0000256" key="8">
    <source>
        <dbReference type="ARBA" id="ARBA00023157"/>
    </source>
</evidence>
<feature type="domain" description="Vitamin K epoxide reductase" evidence="11">
    <location>
        <begin position="2"/>
        <end position="132"/>
    </location>
</feature>
<evidence type="ECO:0000256" key="4">
    <source>
        <dbReference type="ARBA" id="ARBA00022719"/>
    </source>
</evidence>
<comment type="similarity">
    <text evidence="2">Belongs to the VKOR family.</text>
</comment>
<dbReference type="InterPro" id="IPR038354">
    <property type="entry name" value="VKOR_sf"/>
</dbReference>
<keyword evidence="6" id="KW-0560">Oxidoreductase</keyword>
<reference evidence="12 13" key="1">
    <citation type="journal article" date="2016" name="Nat. Commun.">
        <title>Thousands of microbial genomes shed light on interconnected biogeochemical processes in an aquifer system.</title>
        <authorList>
            <person name="Anantharaman K."/>
            <person name="Brown C.T."/>
            <person name="Hug L.A."/>
            <person name="Sharon I."/>
            <person name="Castelle C.J."/>
            <person name="Probst A.J."/>
            <person name="Thomas B.C."/>
            <person name="Singh A."/>
            <person name="Wilkins M.J."/>
            <person name="Karaoz U."/>
            <person name="Brodie E.L."/>
            <person name="Williams K.H."/>
            <person name="Hubbard S.S."/>
            <person name="Banfield J.F."/>
        </authorList>
    </citation>
    <scope>NUCLEOTIDE SEQUENCE [LARGE SCALE GENOMIC DNA]</scope>
</reference>
<dbReference type="Proteomes" id="UP000179118">
    <property type="component" value="Unassembled WGS sequence"/>
</dbReference>
<protein>
    <recommendedName>
        <fullName evidence="11">Vitamin K epoxide reductase domain-containing protein</fullName>
    </recommendedName>
</protein>
<dbReference type="GO" id="GO:0016491">
    <property type="term" value="F:oxidoreductase activity"/>
    <property type="evidence" value="ECO:0007669"/>
    <property type="project" value="UniProtKB-KW"/>
</dbReference>
<accession>A0A1G2S621</accession>
<name>A0A1G2S621_9BACT</name>
<proteinExistence type="inferred from homology"/>
<evidence type="ECO:0000256" key="6">
    <source>
        <dbReference type="ARBA" id="ARBA00023002"/>
    </source>
</evidence>
<dbReference type="Pfam" id="PF07884">
    <property type="entry name" value="VKOR"/>
    <property type="match status" value="1"/>
</dbReference>
<organism evidence="12 13">
    <name type="scientific">Candidatus Yonathbacteria bacterium RIFCSPHIGHO2_02_FULL_44_14</name>
    <dbReference type="NCBI Taxonomy" id="1802724"/>
    <lineage>
        <taxon>Bacteria</taxon>
        <taxon>Candidatus Yonathiibacteriota</taxon>
    </lineage>
</organism>
<evidence type="ECO:0000256" key="7">
    <source>
        <dbReference type="ARBA" id="ARBA00023136"/>
    </source>
</evidence>
<keyword evidence="3 10" id="KW-0812">Transmembrane</keyword>
<evidence type="ECO:0000256" key="10">
    <source>
        <dbReference type="SAM" id="Phobius"/>
    </source>
</evidence>
<evidence type="ECO:0000313" key="13">
    <source>
        <dbReference type="Proteomes" id="UP000179118"/>
    </source>
</evidence>
<keyword evidence="5 10" id="KW-1133">Transmembrane helix</keyword>
<keyword evidence="8" id="KW-1015">Disulfide bond</keyword>
<feature type="transmembrane region" description="Helical" evidence="10">
    <location>
        <begin position="111"/>
        <end position="131"/>
    </location>
</feature>
<feature type="transmembrane region" description="Helical" evidence="10">
    <location>
        <begin position="6"/>
        <end position="23"/>
    </location>
</feature>
<dbReference type="GO" id="GO:0016020">
    <property type="term" value="C:membrane"/>
    <property type="evidence" value="ECO:0007669"/>
    <property type="project" value="UniProtKB-SubCell"/>
</dbReference>
<dbReference type="InterPro" id="IPR012932">
    <property type="entry name" value="VKOR"/>
</dbReference>
<dbReference type="SMART" id="SM00756">
    <property type="entry name" value="VKc"/>
    <property type="match status" value="1"/>
</dbReference>
<dbReference type="Gene3D" id="1.20.1440.130">
    <property type="entry name" value="VKOR domain"/>
    <property type="match status" value="1"/>
</dbReference>
<feature type="transmembrane region" description="Helical" evidence="10">
    <location>
        <begin position="57"/>
        <end position="75"/>
    </location>
</feature>
<dbReference type="EMBL" id="MHUT01000018">
    <property type="protein sequence ID" value="OHA80545.1"/>
    <property type="molecule type" value="Genomic_DNA"/>
</dbReference>
<evidence type="ECO:0000256" key="9">
    <source>
        <dbReference type="ARBA" id="ARBA00023284"/>
    </source>
</evidence>
<dbReference type="GO" id="GO:0048038">
    <property type="term" value="F:quinone binding"/>
    <property type="evidence" value="ECO:0007669"/>
    <property type="project" value="UniProtKB-KW"/>
</dbReference>
<comment type="caution">
    <text evidence="12">The sequence shown here is derived from an EMBL/GenBank/DDBJ whole genome shotgun (WGS) entry which is preliminary data.</text>
</comment>
<evidence type="ECO:0000256" key="1">
    <source>
        <dbReference type="ARBA" id="ARBA00004141"/>
    </source>
</evidence>
<feature type="transmembrane region" description="Helical" evidence="10">
    <location>
        <begin position="81"/>
        <end position="102"/>
    </location>
</feature>
<dbReference type="AlphaFoldDB" id="A0A1G2S621"/>
<evidence type="ECO:0000313" key="12">
    <source>
        <dbReference type="EMBL" id="OHA80545.1"/>
    </source>
</evidence>
<evidence type="ECO:0000259" key="11">
    <source>
        <dbReference type="SMART" id="SM00756"/>
    </source>
</evidence>
<evidence type="ECO:0000256" key="3">
    <source>
        <dbReference type="ARBA" id="ARBA00022692"/>
    </source>
</evidence>
<keyword evidence="7 10" id="KW-0472">Membrane</keyword>
<comment type="subcellular location">
    <subcellularLocation>
        <location evidence="1">Membrane</location>
        <topology evidence="1">Multi-pass membrane protein</topology>
    </subcellularLocation>
</comment>
<sequence>MNAHIIIFTLALAGVAESLYLFYQRKKKRPPVCVIGGDCALVWESPYSRTFGVGNEVLGIIFYATVAVLEYSIIWGPYDPLLVLGETVLLSGGLIMSCYFLYVQWRLIRSWCFWCTLSVYLVWGMVWVWIIL</sequence>
<evidence type="ECO:0000256" key="2">
    <source>
        <dbReference type="ARBA" id="ARBA00006214"/>
    </source>
</evidence>
<keyword evidence="9" id="KW-0676">Redox-active center</keyword>
<gene>
    <name evidence="12" type="ORF">A3D51_00505</name>
</gene>
<evidence type="ECO:0000256" key="5">
    <source>
        <dbReference type="ARBA" id="ARBA00022989"/>
    </source>
</evidence>
<keyword evidence="4" id="KW-0874">Quinone</keyword>